<gene>
    <name evidence="1" type="ORF">DQ393_06860</name>
</gene>
<dbReference type="OrthoDB" id="5288220at2"/>
<organism evidence="1 2">
    <name type="scientific">Rhizobium tropici</name>
    <dbReference type="NCBI Taxonomy" id="398"/>
    <lineage>
        <taxon>Bacteria</taxon>
        <taxon>Pseudomonadati</taxon>
        <taxon>Pseudomonadota</taxon>
        <taxon>Alphaproteobacteria</taxon>
        <taxon>Hyphomicrobiales</taxon>
        <taxon>Rhizobiaceae</taxon>
        <taxon>Rhizobium/Agrobacterium group</taxon>
        <taxon>Rhizobium</taxon>
    </lineage>
</organism>
<dbReference type="AlphaFoldDB" id="A0A329YJL1"/>
<evidence type="ECO:0000313" key="1">
    <source>
        <dbReference type="EMBL" id="RAX42524.1"/>
    </source>
</evidence>
<accession>A0A329YJL1</accession>
<reference evidence="1 2" key="1">
    <citation type="submission" date="2018-06" db="EMBL/GenBank/DDBJ databases">
        <title>Whole Genome Sequence of an efficient microsymbiont, Rhizobium tropici.</title>
        <authorList>
            <person name="Srinivasan R."/>
            <person name="Singh H.V."/>
            <person name="Srivastava R."/>
            <person name="Kumari B."/>
            <person name="Radhakrishna A."/>
        </authorList>
    </citation>
    <scope>NUCLEOTIDE SEQUENCE [LARGE SCALE GENOMIC DNA]</scope>
    <source>
        <strain evidence="1 2">IGFRI Rhizo-19</strain>
    </source>
</reference>
<dbReference type="InterPro" id="IPR027417">
    <property type="entry name" value="P-loop_NTPase"/>
</dbReference>
<dbReference type="RefSeq" id="WP_112341010.1">
    <property type="nucleotide sequence ID" value="NZ_QMKK01000022.1"/>
</dbReference>
<proteinExistence type="predicted"/>
<protein>
    <recommendedName>
        <fullName evidence="3">AAA family ATPase</fullName>
    </recommendedName>
</protein>
<evidence type="ECO:0008006" key="3">
    <source>
        <dbReference type="Google" id="ProtNLM"/>
    </source>
</evidence>
<name>A0A329YJL1_RHITR</name>
<comment type="caution">
    <text evidence="1">The sequence shown here is derived from an EMBL/GenBank/DDBJ whole genome shotgun (WGS) entry which is preliminary data.</text>
</comment>
<evidence type="ECO:0000313" key="2">
    <source>
        <dbReference type="Proteomes" id="UP000251205"/>
    </source>
</evidence>
<dbReference type="Pfam" id="PF05621">
    <property type="entry name" value="TniB"/>
    <property type="match status" value="1"/>
</dbReference>
<dbReference type="InterPro" id="IPR008868">
    <property type="entry name" value="TniB"/>
</dbReference>
<sequence length="354" mass="39990">MTEPNFDDEMLAHIKSTVAPATVDRAEILAELKAMHIVTADDEAIDVELDQMIAHILAGNSKEGYALTITGKSGAGKTTALNRRLDAHPSFKPFAGKYGNMLSLSLRATTPSSCTAKTLGKELLERTGYVLQSDKDEHDTWRILRERMEKMQTRILVLDEFQHVLDAPTSKKYMHLSNTIKNLLINDGRPIWLILSGVPSIVDFIDRDPAKQLDRRAPLIEITGLKDTQADLERIADIVYELVEACGLTLGFAPTRDFLLRLMHGGIWRFGMTVQIVKNAIERGLWDRSWTKEKGAVLHHRHFAEGYRRLARNCSAETNVFLIDDWFHIQREVDDEGRLVDAAAPRKRGRPRKA</sequence>
<dbReference type="Proteomes" id="UP000251205">
    <property type="component" value="Unassembled WGS sequence"/>
</dbReference>
<dbReference type="Gene3D" id="3.40.50.300">
    <property type="entry name" value="P-loop containing nucleotide triphosphate hydrolases"/>
    <property type="match status" value="1"/>
</dbReference>
<dbReference type="EMBL" id="QMKK01000022">
    <property type="protein sequence ID" value="RAX42524.1"/>
    <property type="molecule type" value="Genomic_DNA"/>
</dbReference>
<dbReference type="SUPFAM" id="SSF52540">
    <property type="entry name" value="P-loop containing nucleoside triphosphate hydrolases"/>
    <property type="match status" value="1"/>
</dbReference>